<dbReference type="GO" id="GO:0005886">
    <property type="term" value="C:plasma membrane"/>
    <property type="evidence" value="ECO:0007669"/>
    <property type="project" value="UniProtKB-SubCell"/>
</dbReference>
<comment type="subcellular location">
    <subcellularLocation>
        <location evidence="1 8">Cell membrane</location>
        <topology evidence="1 8">Multi-pass membrane protein</topology>
    </subcellularLocation>
</comment>
<keyword evidence="11" id="KW-1185">Reference proteome</keyword>
<comment type="caution">
    <text evidence="10">The sequence shown here is derived from an EMBL/GenBank/DDBJ whole genome shotgun (WGS) entry which is preliminary data.</text>
</comment>
<dbReference type="InterPro" id="IPR006459">
    <property type="entry name" value="CASP/CASPL"/>
</dbReference>
<reference evidence="10 11" key="1">
    <citation type="submission" date="2024-06" db="EMBL/GenBank/DDBJ databases">
        <title>A chromosome level genome sequence of Diviner's sage (Salvia divinorum).</title>
        <authorList>
            <person name="Ford S.A."/>
            <person name="Ro D.-K."/>
            <person name="Ness R.W."/>
            <person name="Phillips M.A."/>
        </authorList>
    </citation>
    <scope>NUCLEOTIDE SEQUENCE [LARGE SCALE GENOMIC DNA]</scope>
    <source>
        <strain evidence="10">SAF-2024a</strain>
        <tissue evidence="10">Leaf</tissue>
    </source>
</reference>
<evidence type="ECO:0000256" key="6">
    <source>
        <dbReference type="ARBA" id="ARBA00022989"/>
    </source>
</evidence>
<dbReference type="InterPro" id="IPR006702">
    <property type="entry name" value="CASP_dom"/>
</dbReference>
<feature type="transmembrane region" description="Helical" evidence="8">
    <location>
        <begin position="18"/>
        <end position="43"/>
    </location>
</feature>
<organism evidence="10 11">
    <name type="scientific">Salvia divinorum</name>
    <name type="common">Maria pastora</name>
    <name type="synonym">Diviner's sage</name>
    <dbReference type="NCBI Taxonomy" id="28513"/>
    <lineage>
        <taxon>Eukaryota</taxon>
        <taxon>Viridiplantae</taxon>
        <taxon>Streptophyta</taxon>
        <taxon>Embryophyta</taxon>
        <taxon>Tracheophyta</taxon>
        <taxon>Spermatophyta</taxon>
        <taxon>Magnoliopsida</taxon>
        <taxon>eudicotyledons</taxon>
        <taxon>Gunneridae</taxon>
        <taxon>Pentapetalae</taxon>
        <taxon>asterids</taxon>
        <taxon>lamiids</taxon>
        <taxon>Lamiales</taxon>
        <taxon>Lamiaceae</taxon>
        <taxon>Nepetoideae</taxon>
        <taxon>Mentheae</taxon>
        <taxon>Salviinae</taxon>
        <taxon>Salvia</taxon>
        <taxon>Salvia subgen. Calosphace</taxon>
    </lineage>
</organism>
<dbReference type="PANTHER" id="PTHR36488">
    <property type="entry name" value="CASP-LIKE PROTEIN 1U1"/>
    <property type="match status" value="1"/>
</dbReference>
<keyword evidence="5 8" id="KW-0812">Transmembrane</keyword>
<dbReference type="Proteomes" id="UP001567538">
    <property type="component" value="Unassembled WGS sequence"/>
</dbReference>
<evidence type="ECO:0000256" key="3">
    <source>
        <dbReference type="ARBA" id="ARBA00011489"/>
    </source>
</evidence>
<dbReference type="EMBL" id="JBEAFC010000009">
    <property type="protein sequence ID" value="KAL1541781.1"/>
    <property type="molecule type" value="Genomic_DNA"/>
</dbReference>
<gene>
    <name evidence="10" type="ORF">AAHA92_25962</name>
</gene>
<dbReference type="AlphaFoldDB" id="A0ABD1GFJ2"/>
<comment type="subunit">
    <text evidence="3 8">Homodimer and heterodimers.</text>
</comment>
<accession>A0ABD1GFJ2</accession>
<evidence type="ECO:0000313" key="10">
    <source>
        <dbReference type="EMBL" id="KAL1541781.1"/>
    </source>
</evidence>
<comment type="similarity">
    <text evidence="2 8">Belongs to the Casparian strip membrane proteins (CASP) family.</text>
</comment>
<evidence type="ECO:0000256" key="4">
    <source>
        <dbReference type="ARBA" id="ARBA00022475"/>
    </source>
</evidence>
<keyword evidence="6 8" id="KW-1133">Transmembrane helix</keyword>
<feature type="transmembrane region" description="Helical" evidence="8">
    <location>
        <begin position="152"/>
        <end position="172"/>
    </location>
</feature>
<evidence type="ECO:0000313" key="11">
    <source>
        <dbReference type="Proteomes" id="UP001567538"/>
    </source>
</evidence>
<dbReference type="InterPro" id="IPR044173">
    <property type="entry name" value="CASPL"/>
</dbReference>
<feature type="transmembrane region" description="Helical" evidence="8">
    <location>
        <begin position="101"/>
        <end position="126"/>
    </location>
</feature>
<evidence type="ECO:0000256" key="8">
    <source>
        <dbReference type="RuleBase" id="RU361233"/>
    </source>
</evidence>
<protein>
    <recommendedName>
        <fullName evidence="8">CASP-like protein</fullName>
    </recommendedName>
</protein>
<sequence length="180" mass="19595">MATAAEKSLHLPARKTHILFFVSQFSLRIFAAAATLAAAWIMLAAKQTSVVFGIPVDARYSYSPTFKFFAYTNLIVFALTILSLFFAYVGKKAVDPAYFFYIFLHDLIVTVLLMAACAAATAVGYVGKYGNSHAGWVAICGYFGGFCRKATAASSISYFALAVYIILTVISANKSRQIFV</sequence>
<evidence type="ECO:0000256" key="5">
    <source>
        <dbReference type="ARBA" id="ARBA00022692"/>
    </source>
</evidence>
<keyword evidence="4 8" id="KW-1003">Cell membrane</keyword>
<dbReference type="PANTHER" id="PTHR36488:SF8">
    <property type="entry name" value="CASP-LIKE PROTEIN 1U1"/>
    <property type="match status" value="1"/>
</dbReference>
<evidence type="ECO:0000256" key="2">
    <source>
        <dbReference type="ARBA" id="ARBA00007651"/>
    </source>
</evidence>
<feature type="domain" description="Casparian strip membrane protein" evidence="9">
    <location>
        <begin position="22"/>
        <end position="162"/>
    </location>
</feature>
<dbReference type="NCBIfam" id="TIGR01569">
    <property type="entry name" value="A_tha_TIGR01569"/>
    <property type="match status" value="1"/>
</dbReference>
<evidence type="ECO:0000256" key="7">
    <source>
        <dbReference type="ARBA" id="ARBA00023136"/>
    </source>
</evidence>
<name>A0ABD1GFJ2_SALDI</name>
<evidence type="ECO:0000259" key="9">
    <source>
        <dbReference type="Pfam" id="PF04535"/>
    </source>
</evidence>
<proteinExistence type="inferred from homology"/>
<evidence type="ECO:0000256" key="1">
    <source>
        <dbReference type="ARBA" id="ARBA00004651"/>
    </source>
</evidence>
<keyword evidence="7 8" id="KW-0472">Membrane</keyword>
<dbReference type="Pfam" id="PF04535">
    <property type="entry name" value="CASP_dom"/>
    <property type="match status" value="1"/>
</dbReference>
<feature type="transmembrane region" description="Helical" evidence="8">
    <location>
        <begin position="68"/>
        <end position="89"/>
    </location>
</feature>